<comment type="caution">
    <text evidence="1">The sequence shown here is derived from an EMBL/GenBank/DDBJ whole genome shotgun (WGS) entry which is preliminary data.</text>
</comment>
<reference evidence="1 2" key="1">
    <citation type="submission" date="2024-05" db="EMBL/GenBank/DDBJ databases">
        <title>Genome sequencing and assembly of Indian major carp, Cirrhinus mrigala (Hamilton, 1822).</title>
        <authorList>
            <person name="Mohindra V."/>
            <person name="Chowdhury L.M."/>
            <person name="Lal K."/>
            <person name="Jena J.K."/>
        </authorList>
    </citation>
    <scope>NUCLEOTIDE SEQUENCE [LARGE SCALE GENOMIC DNA]</scope>
    <source>
        <strain evidence="1">CM1030</strain>
        <tissue evidence="1">Blood</tissue>
    </source>
</reference>
<protein>
    <submittedName>
        <fullName evidence="1">Uncharacterized protein</fullName>
    </submittedName>
</protein>
<feature type="non-terminal residue" evidence="1">
    <location>
        <position position="1"/>
    </location>
</feature>
<sequence>SPAITDAKYVLGEKMDEGIPDLPSGPLDIYRKKASFSWKEMLRFLEGDEIIAFK</sequence>
<dbReference type="EMBL" id="JAMKFB020000007">
    <property type="protein sequence ID" value="KAL0188504.1"/>
    <property type="molecule type" value="Genomic_DNA"/>
</dbReference>
<proteinExistence type="predicted"/>
<dbReference type="Proteomes" id="UP001529510">
    <property type="component" value="Unassembled WGS sequence"/>
</dbReference>
<evidence type="ECO:0000313" key="2">
    <source>
        <dbReference type="Proteomes" id="UP001529510"/>
    </source>
</evidence>
<gene>
    <name evidence="1" type="ORF">M9458_015603</name>
</gene>
<keyword evidence="2" id="KW-1185">Reference proteome</keyword>
<feature type="non-terminal residue" evidence="1">
    <location>
        <position position="54"/>
    </location>
</feature>
<organism evidence="1 2">
    <name type="scientific">Cirrhinus mrigala</name>
    <name type="common">Mrigala</name>
    <dbReference type="NCBI Taxonomy" id="683832"/>
    <lineage>
        <taxon>Eukaryota</taxon>
        <taxon>Metazoa</taxon>
        <taxon>Chordata</taxon>
        <taxon>Craniata</taxon>
        <taxon>Vertebrata</taxon>
        <taxon>Euteleostomi</taxon>
        <taxon>Actinopterygii</taxon>
        <taxon>Neopterygii</taxon>
        <taxon>Teleostei</taxon>
        <taxon>Ostariophysi</taxon>
        <taxon>Cypriniformes</taxon>
        <taxon>Cyprinidae</taxon>
        <taxon>Labeoninae</taxon>
        <taxon>Labeonini</taxon>
        <taxon>Cirrhinus</taxon>
    </lineage>
</organism>
<accession>A0ABD0QQP9</accession>
<dbReference type="AlphaFoldDB" id="A0ABD0QQP9"/>
<name>A0ABD0QQP9_CIRMR</name>
<evidence type="ECO:0000313" key="1">
    <source>
        <dbReference type="EMBL" id="KAL0188504.1"/>
    </source>
</evidence>